<evidence type="ECO:0000313" key="2">
    <source>
        <dbReference type="Proteomes" id="UP000196230"/>
    </source>
</evidence>
<accession>A0A1R4JP25</accession>
<sequence>MGGQDTMDGRTQAGDVTVMPPREGVELMELPEPASQLWWQHMREFFGQGWYRLESVGQIADLVNALGEEIDGLTLEDDDPVTRYAQMCYLGEGRFQLEIAKVEPEGGAFNWRIGVGAHAEHAGNQPNTSAEDEQLLNRAQLIEVLTSWAQGHGLPLGYGAALHCYGGATL</sequence>
<dbReference type="EMBL" id="FUKP01000065">
    <property type="protein sequence ID" value="SJN33722.1"/>
    <property type="molecule type" value="Genomic_DNA"/>
</dbReference>
<dbReference type="AlphaFoldDB" id="A0A1R4JP25"/>
<evidence type="ECO:0000313" key="1">
    <source>
        <dbReference type="EMBL" id="SJN33722.1"/>
    </source>
</evidence>
<gene>
    <name evidence="1" type="ORF">FM125_09675</name>
</gene>
<proteinExistence type="predicted"/>
<name>A0A1R4JP25_9MICC</name>
<protein>
    <submittedName>
        <fullName evidence="1">Uncharacterized protein</fullName>
    </submittedName>
</protein>
<reference evidence="1 2" key="1">
    <citation type="submission" date="2017-02" db="EMBL/GenBank/DDBJ databases">
        <authorList>
            <person name="Peterson S.W."/>
        </authorList>
    </citation>
    <scope>NUCLEOTIDE SEQUENCE [LARGE SCALE GENOMIC DNA]</scope>
    <source>
        <strain evidence="1 2">2B3F</strain>
    </source>
</reference>
<dbReference type="Proteomes" id="UP000196230">
    <property type="component" value="Unassembled WGS sequence"/>
</dbReference>
<organism evidence="1 2">
    <name type="scientific">Micrococcus lylae</name>
    <dbReference type="NCBI Taxonomy" id="1273"/>
    <lineage>
        <taxon>Bacteria</taxon>
        <taxon>Bacillati</taxon>
        <taxon>Actinomycetota</taxon>
        <taxon>Actinomycetes</taxon>
        <taxon>Micrococcales</taxon>
        <taxon>Micrococcaceae</taxon>
        <taxon>Micrococcus</taxon>
    </lineage>
</organism>